<keyword evidence="4" id="KW-1185">Reference proteome</keyword>
<feature type="transmembrane region" description="Helical" evidence="1">
    <location>
        <begin position="240"/>
        <end position="261"/>
    </location>
</feature>
<evidence type="ECO:0000313" key="3">
    <source>
        <dbReference type="EMBL" id="AIL96643.1"/>
    </source>
</evidence>
<feature type="domain" description="CAAX prenyl protease 2/Lysostaphin resistance protein A-like" evidence="2">
    <location>
        <begin position="139"/>
        <end position="228"/>
    </location>
</feature>
<sequence length="279" mass="29210">MSHAGEYAFESRNQSNYAWWRPLAEIVAVAVLTVAFVAVIGVSLEAAGVDTTSGAADKYFGYGSVVVEILAVLAAVRFIGRRPVASVFTARTGTKPWVPFAAYALAFVVIAAVMGAVGVVGYGASWDQVIGDIRSDLPLELVVIVLAALAEEMAFRGVFFQAFTAWTKRPAVGAVLAAIPFVAMHPQAYGSPVPFAHYFLDALLYALLVWAFNSLWVAVAVHAAWNTFGSVQALGMPNSAASVVAAFAAAAAASAVVIAVLPRAAPVHTRAPAQRGADR</sequence>
<dbReference type="STRING" id="401472.CUREI_04450"/>
<accession>A0A077HHU4</accession>
<dbReference type="RefSeq" id="WP_038610848.1">
    <property type="nucleotide sequence ID" value="NZ_CP009215.1"/>
</dbReference>
<name>A0A077HHU4_9CORY</name>
<keyword evidence="1" id="KW-0812">Transmembrane</keyword>
<dbReference type="InterPro" id="IPR003675">
    <property type="entry name" value="Rce1/LyrA-like_dom"/>
</dbReference>
<dbReference type="PANTHER" id="PTHR39430">
    <property type="entry name" value="MEMBRANE-ASSOCIATED PROTEASE-RELATED"/>
    <property type="match status" value="1"/>
</dbReference>
<evidence type="ECO:0000256" key="1">
    <source>
        <dbReference type="SAM" id="Phobius"/>
    </source>
</evidence>
<proteinExistence type="predicted"/>
<feature type="transmembrane region" description="Helical" evidence="1">
    <location>
        <begin position="202"/>
        <end position="225"/>
    </location>
</feature>
<dbReference type="PANTHER" id="PTHR39430:SF1">
    <property type="entry name" value="PROTEASE"/>
    <property type="match status" value="1"/>
</dbReference>
<dbReference type="KEGG" id="cuv:CUREI_04450"/>
<feature type="transmembrane region" description="Helical" evidence="1">
    <location>
        <begin position="59"/>
        <end position="80"/>
    </location>
</feature>
<dbReference type="GO" id="GO:0080120">
    <property type="term" value="P:CAAX-box protein maturation"/>
    <property type="evidence" value="ECO:0007669"/>
    <property type="project" value="UniProtKB-ARBA"/>
</dbReference>
<dbReference type="EMBL" id="CP009215">
    <property type="protein sequence ID" value="AIL96643.1"/>
    <property type="molecule type" value="Genomic_DNA"/>
</dbReference>
<evidence type="ECO:0000259" key="2">
    <source>
        <dbReference type="Pfam" id="PF02517"/>
    </source>
</evidence>
<dbReference type="OrthoDB" id="324900at2"/>
<dbReference type="AlphaFoldDB" id="A0A077HHU4"/>
<dbReference type="Pfam" id="PF02517">
    <property type="entry name" value="Rce1-like"/>
    <property type="match status" value="1"/>
</dbReference>
<feature type="transmembrane region" description="Helical" evidence="1">
    <location>
        <begin position="26"/>
        <end position="47"/>
    </location>
</feature>
<keyword evidence="1" id="KW-0472">Membrane</keyword>
<evidence type="ECO:0000313" key="4">
    <source>
        <dbReference type="Proteomes" id="UP000028939"/>
    </source>
</evidence>
<dbReference type="Proteomes" id="UP000028939">
    <property type="component" value="Chromosome"/>
</dbReference>
<dbReference type="HOGENOM" id="CLU_996444_0_0_11"/>
<organism evidence="3 4">
    <name type="scientific">Corynebacterium ureicelerivorans</name>
    <dbReference type="NCBI Taxonomy" id="401472"/>
    <lineage>
        <taxon>Bacteria</taxon>
        <taxon>Bacillati</taxon>
        <taxon>Actinomycetota</taxon>
        <taxon>Actinomycetes</taxon>
        <taxon>Mycobacteriales</taxon>
        <taxon>Corynebacteriaceae</taxon>
        <taxon>Corynebacterium</taxon>
    </lineage>
</organism>
<keyword evidence="1" id="KW-1133">Transmembrane helix</keyword>
<feature type="transmembrane region" description="Helical" evidence="1">
    <location>
        <begin position="100"/>
        <end position="125"/>
    </location>
</feature>
<reference evidence="3 4" key="1">
    <citation type="submission" date="2014-08" db="EMBL/GenBank/DDBJ databases">
        <title>Complete genome sequence of Corynebacterium ureicelerivorans DSM 45051, a lipophilic and urea-splitting isolate from a blood culture of a septicaemia patient.</title>
        <authorList>
            <person name="Tippelt A."/>
            <person name="Albersmeier A."/>
            <person name="Brinkrolf K."/>
            <person name="Ruckert C."/>
            <person name="Tauch A."/>
        </authorList>
    </citation>
    <scope>NUCLEOTIDE SEQUENCE [LARGE SCALE GENOMIC DNA]</scope>
    <source>
        <strain evidence="3 4">IMMIB RIV-2301</strain>
    </source>
</reference>
<gene>
    <name evidence="3" type="ORF">CUREI_04450</name>
</gene>
<feature type="transmembrane region" description="Helical" evidence="1">
    <location>
        <begin position="137"/>
        <end position="159"/>
    </location>
</feature>
<dbReference type="GO" id="GO:0004175">
    <property type="term" value="F:endopeptidase activity"/>
    <property type="evidence" value="ECO:0007669"/>
    <property type="project" value="UniProtKB-ARBA"/>
</dbReference>
<protein>
    <recommendedName>
        <fullName evidence="2">CAAX prenyl protease 2/Lysostaphin resistance protein A-like domain-containing protein</fullName>
    </recommendedName>
</protein>